<reference evidence="2 3" key="1">
    <citation type="journal article" date="2020" name="ISME J.">
        <title>Uncovering the hidden diversity of litter-decomposition mechanisms in mushroom-forming fungi.</title>
        <authorList>
            <person name="Floudas D."/>
            <person name="Bentzer J."/>
            <person name="Ahren D."/>
            <person name="Johansson T."/>
            <person name="Persson P."/>
            <person name="Tunlid A."/>
        </authorList>
    </citation>
    <scope>NUCLEOTIDE SEQUENCE [LARGE SCALE GENOMIC DNA]</scope>
    <source>
        <strain evidence="2 3">CBS 406.79</strain>
    </source>
</reference>
<dbReference type="EMBL" id="JAACJN010000041">
    <property type="protein sequence ID" value="KAF5384714.1"/>
    <property type="molecule type" value="Genomic_DNA"/>
</dbReference>
<evidence type="ECO:0000313" key="2">
    <source>
        <dbReference type="EMBL" id="KAF5384714.1"/>
    </source>
</evidence>
<gene>
    <name evidence="2" type="ORF">D9757_006276</name>
</gene>
<comment type="caution">
    <text evidence="2">The sequence shown here is derived from an EMBL/GenBank/DDBJ whole genome shotgun (WGS) entry which is preliminary data.</text>
</comment>
<dbReference type="Proteomes" id="UP000518752">
    <property type="component" value="Unassembled WGS sequence"/>
</dbReference>
<sequence length="330" mass="38419">MPMEDPDSIRKCSHCQYQGKVATFPKKKNLSYLKKCQDCHERDKATAQKRRVENASNNKENVQVVFQEISEPQNNVDWHQFKAILNKAKSTSLDLNHIVDLEDLCFEVEADAEEYTEENKLKLEDREDKDKEKLEVGAVARHVARTVWSITDFRFIYKTTHNNKTDNNIKTFQFFCAQFDAEQATKSRLHPDVNKQRSRNNMQRYPCSGWLRITMREGCPGEARINLTHKHHPKYVGITLSSAERESIRNMRDHSPSKMSFSPESLEKTRRAFEDMINIASEAQGVHPQLGKLLKRTFDQVEKVGGELTKEKQRRTMARTIKDNITLDMD</sequence>
<name>A0A8H5M8K7_9AGAR</name>
<accession>A0A8H5M8K7</accession>
<protein>
    <submittedName>
        <fullName evidence="2">Uncharacterized protein</fullName>
    </submittedName>
</protein>
<organism evidence="2 3">
    <name type="scientific">Collybiopsis confluens</name>
    <dbReference type="NCBI Taxonomy" id="2823264"/>
    <lineage>
        <taxon>Eukaryota</taxon>
        <taxon>Fungi</taxon>
        <taxon>Dikarya</taxon>
        <taxon>Basidiomycota</taxon>
        <taxon>Agaricomycotina</taxon>
        <taxon>Agaricomycetes</taxon>
        <taxon>Agaricomycetidae</taxon>
        <taxon>Agaricales</taxon>
        <taxon>Marasmiineae</taxon>
        <taxon>Omphalotaceae</taxon>
        <taxon>Collybiopsis</taxon>
    </lineage>
</organism>
<proteinExistence type="predicted"/>
<dbReference type="OrthoDB" id="2959849at2759"/>
<keyword evidence="1" id="KW-0175">Coiled coil</keyword>
<evidence type="ECO:0000313" key="3">
    <source>
        <dbReference type="Proteomes" id="UP000518752"/>
    </source>
</evidence>
<dbReference type="AlphaFoldDB" id="A0A8H5M8K7"/>
<evidence type="ECO:0000256" key="1">
    <source>
        <dbReference type="SAM" id="Coils"/>
    </source>
</evidence>
<keyword evidence="3" id="KW-1185">Reference proteome</keyword>
<feature type="coiled-coil region" evidence="1">
    <location>
        <begin position="98"/>
        <end position="132"/>
    </location>
</feature>